<dbReference type="RefSeq" id="XP_016607325.1">
    <property type="nucleotide sequence ID" value="XM_016753746.1"/>
</dbReference>
<feature type="compositionally biased region" description="Polar residues" evidence="2">
    <location>
        <begin position="536"/>
        <end position="559"/>
    </location>
</feature>
<feature type="compositionally biased region" description="Polar residues" evidence="2">
    <location>
        <begin position="690"/>
        <end position="709"/>
    </location>
</feature>
<keyword evidence="5" id="KW-1185">Reference proteome</keyword>
<feature type="compositionally biased region" description="Basic and acidic residues" evidence="2">
    <location>
        <begin position="755"/>
        <end position="764"/>
    </location>
</feature>
<evidence type="ECO:0000313" key="5">
    <source>
        <dbReference type="Proteomes" id="UP000053201"/>
    </source>
</evidence>
<proteinExistence type="predicted"/>
<dbReference type="InterPro" id="IPR039102">
    <property type="entry name" value="FAM13"/>
</dbReference>
<dbReference type="Pfam" id="PF26116">
    <property type="entry name" value="FAM13A"/>
    <property type="match status" value="1"/>
</dbReference>
<evidence type="ECO:0000259" key="3">
    <source>
        <dbReference type="PROSITE" id="PS50238"/>
    </source>
</evidence>
<feature type="compositionally biased region" description="Polar residues" evidence="2">
    <location>
        <begin position="409"/>
        <end position="429"/>
    </location>
</feature>
<dbReference type="SUPFAM" id="SSF48350">
    <property type="entry name" value="GTPase activation domain, GAP"/>
    <property type="match status" value="1"/>
</dbReference>
<dbReference type="SMART" id="SM00324">
    <property type="entry name" value="RhoGAP"/>
    <property type="match status" value="1"/>
</dbReference>
<protein>
    <recommendedName>
        <fullName evidence="3">Rho-GAP domain-containing protein</fullName>
    </recommendedName>
</protein>
<feature type="compositionally biased region" description="Low complexity" evidence="2">
    <location>
        <begin position="489"/>
        <end position="506"/>
    </location>
</feature>
<dbReference type="InterPro" id="IPR000198">
    <property type="entry name" value="RhoGAP_dom"/>
</dbReference>
<reference evidence="4 5" key="1">
    <citation type="submission" date="2009-08" db="EMBL/GenBank/DDBJ databases">
        <title>The Genome Sequence of Spizellomyces punctatus strain DAOM BR117.</title>
        <authorList>
            <consortium name="The Broad Institute Genome Sequencing Platform"/>
            <person name="Russ C."/>
            <person name="Cuomo C."/>
            <person name="Shea T."/>
            <person name="Young S.K."/>
            <person name="Zeng Q."/>
            <person name="Koehrsen M."/>
            <person name="Haas B."/>
            <person name="Borodovsky M."/>
            <person name="Guigo R."/>
            <person name="Alvarado L."/>
            <person name="Berlin A."/>
            <person name="Bochicchio J."/>
            <person name="Borenstein D."/>
            <person name="Chapman S."/>
            <person name="Chen Z."/>
            <person name="Engels R."/>
            <person name="Freedman E."/>
            <person name="Gellesch M."/>
            <person name="Goldberg J."/>
            <person name="Griggs A."/>
            <person name="Gujja S."/>
            <person name="Heiman D."/>
            <person name="Hepburn T."/>
            <person name="Howarth C."/>
            <person name="Jen D."/>
            <person name="Larson L."/>
            <person name="Lewis B."/>
            <person name="Mehta T."/>
            <person name="Park D."/>
            <person name="Pearson M."/>
            <person name="Roberts A."/>
            <person name="Saif S."/>
            <person name="Shenoy N."/>
            <person name="Sisk P."/>
            <person name="Stolte C."/>
            <person name="Sykes S."/>
            <person name="Thomson T."/>
            <person name="Walk T."/>
            <person name="White J."/>
            <person name="Yandava C."/>
            <person name="Burger G."/>
            <person name="Gray M.W."/>
            <person name="Holland P.W.H."/>
            <person name="King N."/>
            <person name="Lang F.B.F."/>
            <person name="Roger A.J."/>
            <person name="Ruiz-Trillo I."/>
            <person name="Lander E."/>
            <person name="Nusbaum C."/>
        </authorList>
    </citation>
    <scope>NUCLEOTIDE SEQUENCE [LARGE SCALE GENOMIC DNA]</scope>
    <source>
        <strain evidence="4 5">DAOM BR117</strain>
    </source>
</reference>
<feature type="compositionally biased region" description="Polar residues" evidence="2">
    <location>
        <begin position="303"/>
        <end position="314"/>
    </location>
</feature>
<feature type="compositionally biased region" description="Basic and acidic residues" evidence="2">
    <location>
        <begin position="771"/>
        <end position="785"/>
    </location>
</feature>
<sequence length="1009" mass="111556">MKKFLRRFSAAAAPAVFASPLEVLTARDQALAKDGEEVKVPTVLRKFVTFLSSEQALRTEGIFRVAGSTKVVKDLRERIEKTGAVDFYDVPEQDIPSVASLFKQWIRELPEALVPERYFQELQDAAGSAEDMQMVLQTLPPQNRSAFKYLLLYLLRVAFYSSENKMTTSNISVVFAPNIFRCPSEPNKPGSSTTYGGGTDQTSYFAESLVVSKVLAFVLDHFGEVFGAEETDEDLLFKEDIKNASIKKQEDTSGDGKSKTQPRIILKSSEAPDLFQDPLDDNTEDSNTSNIIGNDSVPMPSIQGENPQPSQRNVFSKLLSKTRKRGATLTETKSDEIVKPVDQVSTKRPRSSSDPIGSEGQVKVSQKALIRELKSRLANSAASSGPFPIASKKMDTDEEDEENAKDDSATNSDASSVSEPEETSSASELRSNDFLRSSGELASRNRTYGSNSGTATLPEKKQLVLPTKSRPKPPTRRPPVQKISRKLPSDSASSHSESSSESSESSYKAGAKLPESRSAQAPAARPAAPYNKRKSVSFQLPISDDVSSNDMQTWDTEGNTYETETTDSASEESEDQSEHASEEDDTDEQRQPKARRAPGRPAPPPPAALVMQKSPTREMAHPPQDRQAVEKNARKLSLSLNDLDLQTSEPAEHSTSADRPSHSSDPNLLKDASTSPRSTRRHVPALSIDTAHSSDTSIFKPATSRTSLPSPELSRRKPEGRRGDTGMTPITPITPFSPGGRSGRLDHIVIQPSGLRHEVKRDLELNANAQGRERSRTISHAHEKPPPQPRSRSTTITSSTESMQTEVKSLYKKIKEAKDSGTAGPDLRPNMARYKELKTLLQAATLTSPTPTTPARPSSSRPVSSLSQTEAAAEKALIKRELVNLKELYKHSEPTKKDREEMRDMYQRYCALKVMLEGESSSKPDASRTQQAMSPNPPMSDNLKQYKKLRYEKKLLQMRLHKFQEDFMREHGRALKTAEDRAPIAREYARYKDLKEQLADMEAMLSPNG</sequence>
<dbReference type="GO" id="GO:0007165">
    <property type="term" value="P:signal transduction"/>
    <property type="evidence" value="ECO:0007669"/>
    <property type="project" value="InterPro"/>
</dbReference>
<gene>
    <name evidence="4" type="ORF">SPPG_05539</name>
</gene>
<feature type="region of interest" description="Disordered" evidence="2">
    <location>
        <begin position="919"/>
        <end position="944"/>
    </location>
</feature>
<dbReference type="PROSITE" id="PS50238">
    <property type="entry name" value="RHOGAP"/>
    <property type="match status" value="1"/>
</dbReference>
<feature type="compositionally biased region" description="Acidic residues" evidence="2">
    <location>
        <begin position="569"/>
        <end position="587"/>
    </location>
</feature>
<dbReference type="OMA" id="IIPLQHY"/>
<evidence type="ECO:0000256" key="2">
    <source>
        <dbReference type="SAM" id="MobiDB-lite"/>
    </source>
</evidence>
<feature type="region of interest" description="Disordered" evidence="2">
    <location>
        <begin position="246"/>
        <end position="806"/>
    </location>
</feature>
<keyword evidence="1" id="KW-0175">Coiled coil</keyword>
<name>A0A0L0HCM8_SPIPD</name>
<dbReference type="PANTHER" id="PTHR15904:SF17">
    <property type="entry name" value="RHO-GAP DOMAIN-CONTAINING PROTEIN"/>
    <property type="match status" value="1"/>
</dbReference>
<feature type="coiled-coil region" evidence="1">
    <location>
        <begin position="946"/>
        <end position="1004"/>
    </location>
</feature>
<dbReference type="AlphaFoldDB" id="A0A0L0HCM8"/>
<dbReference type="Gene3D" id="1.10.555.10">
    <property type="entry name" value="Rho GTPase activation protein"/>
    <property type="match status" value="1"/>
</dbReference>
<dbReference type="STRING" id="645134.A0A0L0HCM8"/>
<feature type="compositionally biased region" description="Basic and acidic residues" evidence="2">
    <location>
        <begin position="713"/>
        <end position="724"/>
    </location>
</feature>
<feature type="region of interest" description="Disordered" evidence="2">
    <location>
        <begin position="844"/>
        <end position="872"/>
    </location>
</feature>
<dbReference type="InParanoid" id="A0A0L0HCM8"/>
<feature type="domain" description="Rho-GAP" evidence="3">
    <location>
        <begin position="19"/>
        <end position="226"/>
    </location>
</feature>
<feature type="compositionally biased region" description="Basic and acidic residues" evidence="2">
    <location>
        <begin position="246"/>
        <end position="258"/>
    </location>
</feature>
<accession>A0A0L0HCM8</accession>
<dbReference type="eggNOG" id="KOG4270">
    <property type="taxonomic scope" value="Eukaryota"/>
</dbReference>
<feature type="compositionally biased region" description="Low complexity" evidence="2">
    <location>
        <begin position="519"/>
        <end position="529"/>
    </location>
</feature>
<dbReference type="GeneID" id="27688904"/>
<feature type="compositionally biased region" description="Polar residues" evidence="2">
    <location>
        <begin position="638"/>
        <end position="649"/>
    </location>
</feature>
<dbReference type="Pfam" id="PF00620">
    <property type="entry name" value="RhoGAP"/>
    <property type="match status" value="1"/>
</dbReference>
<dbReference type="PANTHER" id="PTHR15904">
    <property type="entry name" value="FAM13"/>
    <property type="match status" value="1"/>
</dbReference>
<feature type="compositionally biased region" description="Low complexity" evidence="2">
    <location>
        <begin position="844"/>
        <end position="869"/>
    </location>
</feature>
<feature type="compositionally biased region" description="Basic and acidic residues" evidence="2">
    <location>
        <begin position="650"/>
        <end position="662"/>
    </location>
</feature>
<dbReference type="OrthoDB" id="437889at2759"/>
<feature type="compositionally biased region" description="Polar residues" evidence="2">
    <location>
        <begin position="663"/>
        <end position="677"/>
    </location>
</feature>
<dbReference type="EMBL" id="KQ257458">
    <property type="protein sequence ID" value="KNC99285.1"/>
    <property type="molecule type" value="Genomic_DNA"/>
</dbReference>
<evidence type="ECO:0000256" key="1">
    <source>
        <dbReference type="SAM" id="Coils"/>
    </source>
</evidence>
<evidence type="ECO:0000313" key="4">
    <source>
        <dbReference type="EMBL" id="KNC99285.1"/>
    </source>
</evidence>
<organism evidence="4 5">
    <name type="scientific">Spizellomyces punctatus (strain DAOM BR117)</name>
    <dbReference type="NCBI Taxonomy" id="645134"/>
    <lineage>
        <taxon>Eukaryota</taxon>
        <taxon>Fungi</taxon>
        <taxon>Fungi incertae sedis</taxon>
        <taxon>Chytridiomycota</taxon>
        <taxon>Chytridiomycota incertae sedis</taxon>
        <taxon>Chytridiomycetes</taxon>
        <taxon>Spizellomycetales</taxon>
        <taxon>Spizellomycetaceae</taxon>
        <taxon>Spizellomyces</taxon>
    </lineage>
</organism>
<dbReference type="VEuPathDB" id="FungiDB:SPPG_05539"/>
<feature type="compositionally biased region" description="Basic and acidic residues" evidence="2">
    <location>
        <begin position="615"/>
        <end position="633"/>
    </location>
</feature>
<dbReference type="Proteomes" id="UP000053201">
    <property type="component" value="Unassembled WGS sequence"/>
</dbReference>
<dbReference type="InterPro" id="IPR059029">
    <property type="entry name" value="FAM13A_dom"/>
</dbReference>
<dbReference type="CDD" id="cd00159">
    <property type="entry name" value="RhoGAP"/>
    <property type="match status" value="1"/>
</dbReference>
<feature type="compositionally biased region" description="Low complexity" evidence="2">
    <location>
        <begin position="790"/>
        <end position="806"/>
    </location>
</feature>
<dbReference type="InterPro" id="IPR008936">
    <property type="entry name" value="Rho_GTPase_activation_prot"/>
</dbReference>
<feature type="compositionally biased region" description="Polar residues" evidence="2">
    <location>
        <begin position="444"/>
        <end position="455"/>
    </location>
</feature>